<evidence type="ECO:0000256" key="1">
    <source>
        <dbReference type="ARBA" id="ARBA00006484"/>
    </source>
</evidence>
<organism evidence="4">
    <name type="scientific">Caldithrix abyssi</name>
    <dbReference type="NCBI Taxonomy" id="187145"/>
    <lineage>
        <taxon>Bacteria</taxon>
        <taxon>Pseudomonadati</taxon>
        <taxon>Calditrichota</taxon>
        <taxon>Calditrichia</taxon>
        <taxon>Calditrichales</taxon>
        <taxon>Calditrichaceae</taxon>
        <taxon>Caldithrix</taxon>
    </lineage>
</organism>
<reference evidence="4" key="1">
    <citation type="journal article" date="2020" name="mSystems">
        <title>Genome- and Community-Level Interaction Insights into Carbon Utilization and Element Cycling Functions of Hydrothermarchaeota in Hydrothermal Sediment.</title>
        <authorList>
            <person name="Zhou Z."/>
            <person name="Liu Y."/>
            <person name="Xu W."/>
            <person name="Pan J."/>
            <person name="Luo Z.H."/>
            <person name="Li M."/>
        </authorList>
    </citation>
    <scope>NUCLEOTIDE SEQUENCE [LARGE SCALE GENOMIC DNA]</scope>
    <source>
        <strain evidence="4">HyVt-456</strain>
    </source>
</reference>
<evidence type="ECO:0000313" key="4">
    <source>
        <dbReference type="EMBL" id="HED09944.1"/>
    </source>
</evidence>
<comment type="caution">
    <text evidence="4">The sequence shown here is derived from an EMBL/GenBank/DDBJ whole genome shotgun (WGS) entry which is preliminary data.</text>
</comment>
<dbReference type="GO" id="GO:0016491">
    <property type="term" value="F:oxidoreductase activity"/>
    <property type="evidence" value="ECO:0007669"/>
    <property type="project" value="UniProtKB-KW"/>
</dbReference>
<dbReference type="AlphaFoldDB" id="A0A7V1LYK3"/>
<keyword evidence="2" id="KW-0560">Oxidoreductase</keyword>
<dbReference type="EMBL" id="DRLD01000123">
    <property type="protein sequence ID" value="HED09944.1"/>
    <property type="molecule type" value="Genomic_DNA"/>
</dbReference>
<evidence type="ECO:0000256" key="2">
    <source>
        <dbReference type="ARBA" id="ARBA00023002"/>
    </source>
</evidence>
<comment type="similarity">
    <text evidence="1 3">Belongs to the short-chain dehydrogenases/reductases (SDR) family.</text>
</comment>
<dbReference type="PRINTS" id="PR00080">
    <property type="entry name" value="SDRFAMILY"/>
</dbReference>
<feature type="non-terminal residue" evidence="4">
    <location>
        <position position="213"/>
    </location>
</feature>
<accession>A0A7V1LYK3</accession>
<proteinExistence type="inferred from homology"/>
<dbReference type="PANTHER" id="PTHR43639">
    <property type="entry name" value="OXIDOREDUCTASE, SHORT-CHAIN DEHYDROGENASE/REDUCTASE FAMILY (AFU_ORTHOLOGUE AFUA_5G02870)"/>
    <property type="match status" value="1"/>
</dbReference>
<dbReference type="PRINTS" id="PR00081">
    <property type="entry name" value="GDHRDH"/>
</dbReference>
<dbReference type="PANTHER" id="PTHR43639:SF1">
    <property type="entry name" value="SHORT-CHAIN DEHYDROGENASE_REDUCTASE FAMILY PROTEIN"/>
    <property type="match status" value="1"/>
</dbReference>
<evidence type="ECO:0000256" key="3">
    <source>
        <dbReference type="RuleBase" id="RU000363"/>
    </source>
</evidence>
<dbReference type="Gene3D" id="3.40.50.720">
    <property type="entry name" value="NAD(P)-binding Rossmann-like Domain"/>
    <property type="match status" value="1"/>
</dbReference>
<dbReference type="SUPFAM" id="SSF51735">
    <property type="entry name" value="NAD(P)-binding Rossmann-fold domains"/>
    <property type="match status" value="1"/>
</dbReference>
<protein>
    <submittedName>
        <fullName evidence="4">SDR family NAD(P)-dependent oxidoreductase</fullName>
    </submittedName>
</protein>
<dbReference type="InterPro" id="IPR036291">
    <property type="entry name" value="NAD(P)-bd_dom_sf"/>
</dbReference>
<dbReference type="Proteomes" id="UP000886005">
    <property type="component" value="Unassembled WGS sequence"/>
</dbReference>
<dbReference type="InterPro" id="IPR002347">
    <property type="entry name" value="SDR_fam"/>
</dbReference>
<name>A0A7V1LYK3_CALAY</name>
<gene>
    <name evidence="4" type="ORF">ENJ10_04595</name>
</gene>
<sequence>MDLKNKTALVTGCAVRLGRAISLELSSAGCAIIGHYHSSREEALSLKREITGNGGQIELLPADLSDAEERQAFILKVQALPWEPDILVNSAAIFFPTPLASASEEDWDRLMDINLKPLFFLARTFGLQMKKRGAGRIINIGDTAWRAPWADYIPYLITKGGVNTLTRGLARALAPNVLVNCINPGPVLMPGDYSPAQIEKALERTLLQREGSA</sequence>
<dbReference type="Pfam" id="PF00106">
    <property type="entry name" value="adh_short"/>
    <property type="match status" value="1"/>
</dbReference>